<name>A0A3A3GEG1_PANTH</name>
<dbReference type="Pfam" id="PF14076">
    <property type="entry name" value="DUF4258"/>
    <property type="match status" value="1"/>
</dbReference>
<protein>
    <submittedName>
        <fullName evidence="1">DUF4258 domain-containing protein</fullName>
    </submittedName>
</protein>
<dbReference type="EMBL" id="QYZD01000025">
    <property type="protein sequence ID" value="RJG21361.1"/>
    <property type="molecule type" value="Genomic_DNA"/>
</dbReference>
<proteinExistence type="predicted"/>
<accession>A0A3A3GEG1</accession>
<comment type="caution">
    <text evidence="1">The sequence shown here is derived from an EMBL/GenBank/DDBJ whole genome shotgun (WGS) entry which is preliminary data.</text>
</comment>
<evidence type="ECO:0000313" key="1">
    <source>
        <dbReference type="EMBL" id="RJG21361.1"/>
    </source>
</evidence>
<gene>
    <name evidence="1" type="ORF">DQX05_21930</name>
</gene>
<dbReference type="InterPro" id="IPR025354">
    <property type="entry name" value="DUF4258"/>
</dbReference>
<sequence length="147" mass="17285">MMSCSNLYKCIKKAERKYNSFKRSQKIADKIHDEFREKLIEGEATLVASFHSHQRLVDRLYSNRDIASTVENGWVISASQNDKGRRLLTLMSYVSVGSRTYRPIHIVIEVVEPSVWKVITVMDPSERPWKWNESYEKQICFCEFSMK</sequence>
<organism evidence="1 2">
    <name type="scientific">Paenibacillus thiaminolyticus</name>
    <name type="common">Bacillus thiaminolyticus</name>
    <dbReference type="NCBI Taxonomy" id="49283"/>
    <lineage>
        <taxon>Bacteria</taxon>
        <taxon>Bacillati</taxon>
        <taxon>Bacillota</taxon>
        <taxon>Bacilli</taxon>
        <taxon>Bacillales</taxon>
        <taxon>Paenibacillaceae</taxon>
        <taxon>Paenibacillus</taxon>
    </lineage>
</organism>
<evidence type="ECO:0000313" key="2">
    <source>
        <dbReference type="Proteomes" id="UP000266177"/>
    </source>
</evidence>
<reference evidence="1 2" key="1">
    <citation type="submission" date="2018-09" db="EMBL/GenBank/DDBJ databases">
        <title>Paenibacillus SK2017-BO5.</title>
        <authorList>
            <person name="Piskunova J.V."/>
            <person name="Dubiley S.A."/>
            <person name="Severinov K.V."/>
        </authorList>
    </citation>
    <scope>NUCLEOTIDE SEQUENCE [LARGE SCALE GENOMIC DNA]</scope>
    <source>
        <strain evidence="1 2">BO5</strain>
    </source>
</reference>
<dbReference type="AlphaFoldDB" id="A0A3A3GEG1"/>
<dbReference type="Proteomes" id="UP000266177">
    <property type="component" value="Unassembled WGS sequence"/>
</dbReference>